<dbReference type="SMART" id="SM00208">
    <property type="entry name" value="TNFR"/>
    <property type="match status" value="4"/>
</dbReference>
<keyword evidence="7 13" id="KW-1133">Transmembrane helix</keyword>
<evidence type="ECO:0000256" key="6">
    <source>
        <dbReference type="ARBA" id="ARBA00022737"/>
    </source>
</evidence>
<comment type="caution">
    <text evidence="12">Lacks conserved residue(s) required for the propagation of feature annotation.</text>
</comment>
<dbReference type="Ensembl" id="ENSCCRT00015075798.1">
    <property type="protein sequence ID" value="ENSCCRP00015073409.1"/>
    <property type="gene ID" value="ENSCCRG00015029744.1"/>
</dbReference>
<dbReference type="SUPFAM" id="SSF57586">
    <property type="entry name" value="TNF receptor-like"/>
    <property type="match status" value="3"/>
</dbReference>
<evidence type="ECO:0000313" key="16">
    <source>
        <dbReference type="Ensembl" id="ENSCCRP00015073411.1"/>
    </source>
</evidence>
<evidence type="ECO:0000313" key="17">
    <source>
        <dbReference type="Proteomes" id="UP000694700"/>
    </source>
</evidence>
<dbReference type="FunFam" id="2.10.50.10:FF:000007">
    <property type="entry name" value="TNF receptor superfamily member 14"/>
    <property type="match status" value="1"/>
</dbReference>
<dbReference type="AlphaFoldDB" id="A0A8C1X1X4"/>
<dbReference type="Gene3D" id="2.10.50.10">
    <property type="entry name" value="Tumor Necrosis Factor Receptor, subunit A, domain 2"/>
    <property type="match status" value="3"/>
</dbReference>
<name>A0A8C1X1X4_CYPCA</name>
<sequence length="229" mass="25273">MCINLLPLLFVNIVLCVAACNNAEYKINGKCCPKCDPGKRVYKHCDEFMTTTCDSCPMKTYTHVPNGFIECLPCSVCDTSDGLRVKQACTLTSDTVCEPLLGYYCIDLLYNCKRAMKHSSCSPGQYINQTGTEFRDTVCDYCPAGSYSDGTFCKLHTNCESLDKTTISEGTDTTDAECSDRPPSYLLTLILCLCGVCLLLFIIIIVIIVMKKNEQNSGLNLVATQDMDL</sequence>
<evidence type="ECO:0000259" key="15">
    <source>
        <dbReference type="PROSITE" id="PS50050"/>
    </source>
</evidence>
<evidence type="ECO:0000256" key="11">
    <source>
        <dbReference type="ARBA" id="ARBA00023180"/>
    </source>
</evidence>
<dbReference type="GO" id="GO:0002720">
    <property type="term" value="P:positive regulation of cytokine production involved in immune response"/>
    <property type="evidence" value="ECO:0007669"/>
    <property type="project" value="TreeGrafter"/>
</dbReference>
<evidence type="ECO:0000256" key="12">
    <source>
        <dbReference type="PROSITE-ProRule" id="PRU00206"/>
    </source>
</evidence>
<evidence type="ECO:0000256" key="10">
    <source>
        <dbReference type="ARBA" id="ARBA00023170"/>
    </source>
</evidence>
<feature type="chain" id="PRO_5044677101" description="TNFR-Cys domain-containing protein" evidence="14">
    <location>
        <begin position="20"/>
        <end position="229"/>
    </location>
</feature>
<evidence type="ECO:0000256" key="1">
    <source>
        <dbReference type="ARBA" id="ARBA00004479"/>
    </source>
</evidence>
<comment type="subcellular location">
    <subcellularLocation>
        <location evidence="1">Membrane</location>
        <topology evidence="1">Single-pass type I membrane protein</topology>
    </subcellularLocation>
</comment>
<dbReference type="GO" id="GO:0046642">
    <property type="term" value="P:negative regulation of alpha-beta T cell proliferation"/>
    <property type="evidence" value="ECO:0007669"/>
    <property type="project" value="TreeGrafter"/>
</dbReference>
<accession>A0A8C1X1X4</accession>
<feature type="domain" description="TNFR-Cys" evidence="15">
    <location>
        <begin position="55"/>
        <end position="97"/>
    </location>
</feature>
<evidence type="ECO:0000256" key="7">
    <source>
        <dbReference type="ARBA" id="ARBA00022989"/>
    </source>
</evidence>
<evidence type="ECO:0000256" key="2">
    <source>
        <dbReference type="ARBA" id="ARBA00022553"/>
    </source>
</evidence>
<protein>
    <recommendedName>
        <fullName evidence="15">TNFR-Cys domain-containing protein</fullName>
    </recommendedName>
</protein>
<keyword evidence="9 12" id="KW-1015">Disulfide bond</keyword>
<keyword evidence="11" id="KW-0325">Glycoprotein</keyword>
<dbReference type="Pfam" id="PF00020">
    <property type="entry name" value="TNFR_c6"/>
    <property type="match status" value="1"/>
</dbReference>
<dbReference type="GO" id="GO:0050829">
    <property type="term" value="P:defense response to Gram-negative bacterium"/>
    <property type="evidence" value="ECO:0007669"/>
    <property type="project" value="TreeGrafter"/>
</dbReference>
<dbReference type="Proteomes" id="UP000694700">
    <property type="component" value="Unplaced"/>
</dbReference>
<feature type="transmembrane region" description="Helical" evidence="13">
    <location>
        <begin position="185"/>
        <end position="209"/>
    </location>
</feature>
<dbReference type="GO" id="GO:0050830">
    <property type="term" value="P:defense response to Gram-positive bacterium"/>
    <property type="evidence" value="ECO:0007669"/>
    <property type="project" value="TreeGrafter"/>
</dbReference>
<feature type="disulfide bond" evidence="12">
    <location>
        <begin position="56"/>
        <end position="71"/>
    </location>
</feature>
<keyword evidence="2" id="KW-0597">Phosphoprotein</keyword>
<organism evidence="16 17">
    <name type="scientific">Cyprinus carpio</name>
    <name type="common">Common carp</name>
    <dbReference type="NCBI Taxonomy" id="7962"/>
    <lineage>
        <taxon>Eukaryota</taxon>
        <taxon>Metazoa</taxon>
        <taxon>Chordata</taxon>
        <taxon>Craniata</taxon>
        <taxon>Vertebrata</taxon>
        <taxon>Euteleostomi</taxon>
        <taxon>Actinopterygii</taxon>
        <taxon>Neopterygii</taxon>
        <taxon>Teleostei</taxon>
        <taxon>Ostariophysi</taxon>
        <taxon>Cypriniformes</taxon>
        <taxon>Cyprinidae</taxon>
        <taxon>Cyprininae</taxon>
        <taxon>Cyprinus</taxon>
    </lineage>
</organism>
<keyword evidence="3" id="KW-0945">Host-virus interaction</keyword>
<dbReference type="GO" id="GO:2000406">
    <property type="term" value="P:positive regulation of T cell migration"/>
    <property type="evidence" value="ECO:0007669"/>
    <property type="project" value="TreeGrafter"/>
</dbReference>
<dbReference type="GO" id="GO:0009897">
    <property type="term" value="C:external side of plasma membrane"/>
    <property type="evidence" value="ECO:0007669"/>
    <property type="project" value="TreeGrafter"/>
</dbReference>
<evidence type="ECO:0000256" key="13">
    <source>
        <dbReference type="SAM" id="Phobius"/>
    </source>
</evidence>
<evidence type="ECO:0000256" key="5">
    <source>
        <dbReference type="ARBA" id="ARBA00022729"/>
    </source>
</evidence>
<dbReference type="PROSITE" id="PS00652">
    <property type="entry name" value="TNFR_NGFR_1"/>
    <property type="match status" value="1"/>
</dbReference>
<keyword evidence="4 13" id="KW-0812">Transmembrane</keyword>
<keyword evidence="5 14" id="KW-0732">Signal</keyword>
<dbReference type="InterPro" id="IPR001368">
    <property type="entry name" value="TNFR/NGFR_Cys_rich_reg"/>
</dbReference>
<evidence type="ECO:0000256" key="14">
    <source>
        <dbReference type="SAM" id="SignalP"/>
    </source>
</evidence>
<evidence type="ECO:0000256" key="4">
    <source>
        <dbReference type="ARBA" id="ARBA00022692"/>
    </source>
</evidence>
<evidence type="ECO:0000256" key="3">
    <source>
        <dbReference type="ARBA" id="ARBA00022581"/>
    </source>
</evidence>
<feature type="repeat" description="TNFR-Cys" evidence="12">
    <location>
        <begin position="55"/>
        <end position="97"/>
    </location>
</feature>
<dbReference type="PANTHER" id="PTHR46838:SF1">
    <property type="entry name" value="TUMOR NECROSIS FACTOR RECEPTOR SUPERFAMILY MEMBER 14"/>
    <property type="match status" value="1"/>
</dbReference>
<feature type="signal peptide" evidence="14">
    <location>
        <begin position="1"/>
        <end position="19"/>
    </location>
</feature>
<dbReference type="FunFam" id="2.10.50.10:FF:000009">
    <property type="entry name" value="Tumor necrosis factor receptor superfamily member 14"/>
    <property type="match status" value="1"/>
</dbReference>
<reference evidence="16" key="1">
    <citation type="submission" date="2025-05" db="UniProtKB">
        <authorList>
            <consortium name="Ensembl"/>
        </authorList>
    </citation>
    <scope>IDENTIFICATION</scope>
</reference>
<evidence type="ECO:0000256" key="9">
    <source>
        <dbReference type="ARBA" id="ARBA00023157"/>
    </source>
</evidence>
<dbReference type="PROSITE" id="PS50050">
    <property type="entry name" value="TNFR_NGFR_2"/>
    <property type="match status" value="1"/>
</dbReference>
<keyword evidence="6" id="KW-0677">Repeat</keyword>
<keyword evidence="8 13" id="KW-0472">Membrane</keyword>
<evidence type="ECO:0000256" key="8">
    <source>
        <dbReference type="ARBA" id="ARBA00023136"/>
    </source>
</evidence>
<dbReference type="Ensembl" id="ENSCCRT00015075800.1">
    <property type="protein sequence ID" value="ENSCCRP00015073411.1"/>
    <property type="gene ID" value="ENSCCRG00015029744.1"/>
</dbReference>
<proteinExistence type="predicted"/>
<dbReference type="PANTHER" id="PTHR46838">
    <property type="entry name" value="TUMOR NECROSIS FACTOR RECEPTOR SUPERFAMILY MEMBER 14"/>
    <property type="match status" value="1"/>
</dbReference>
<keyword evidence="10" id="KW-0675">Receptor</keyword>